<keyword evidence="6" id="KW-0430">Lectin</keyword>
<dbReference type="Gene3D" id="3.30.430.20">
    <property type="entry name" value="Gnk2 domain, C-X8-C-X2-C motif"/>
    <property type="match status" value="1"/>
</dbReference>
<evidence type="ECO:0000256" key="10">
    <source>
        <dbReference type="ARBA" id="ARBA00023022"/>
    </source>
</evidence>
<feature type="chain" id="PRO_5014133403" description="Gnk2-homologous domain-containing protein" evidence="16">
    <location>
        <begin position="26"/>
        <end position="317"/>
    </location>
</feature>
<feature type="domain" description="Gnk2-homologous" evidence="17">
    <location>
        <begin position="37"/>
        <end position="137"/>
    </location>
</feature>
<evidence type="ECO:0000256" key="15">
    <source>
        <dbReference type="SAM" id="MobiDB-lite"/>
    </source>
</evidence>
<evidence type="ECO:0000313" key="18">
    <source>
        <dbReference type="EMBL" id="PKI50814.1"/>
    </source>
</evidence>
<sequence length="317" mass="36358">MASREKIAIIVALVLFCICFEVAKCFSQRLYLGAPNTTLLSRFCSNEKTGDGSRYPVAVGFMLLEILNTAMKGHNYYTTTHFFGAIVYGHGACNGQLEQLNCNDCLNAAEEALACDSSVGAQVQLQDCRIRYSRESRRQERRQNLTGKEGVKESRRREASVEEELQGVQSRFRWSPEENLTGKESLKESRRRERRREAGVESQKRERQRGGRTEAHREMGLRAHSETRGEASERQKGAGVESRRLEVTDDGDELEWRFEDESRFSNYHSVPDTGSGSSSEYYVGWNRNRNRISPIPYFDTRILPYFQYELLGSYPIE</sequence>
<protein>
    <recommendedName>
        <fullName evidence="17">Gnk2-homologous domain-containing protein</fullName>
    </recommendedName>
</protein>
<evidence type="ECO:0000256" key="11">
    <source>
        <dbReference type="ARBA" id="ARBA00023035"/>
    </source>
</evidence>
<dbReference type="Proteomes" id="UP000233551">
    <property type="component" value="Unassembled WGS sequence"/>
</dbReference>
<keyword evidence="10" id="KW-0044">Antibiotic</keyword>
<keyword evidence="5 16" id="KW-0732">Signal</keyword>
<evidence type="ECO:0000256" key="2">
    <source>
        <dbReference type="ARBA" id="ARBA00022529"/>
    </source>
</evidence>
<dbReference type="GO" id="GO:0005886">
    <property type="term" value="C:plasma membrane"/>
    <property type="evidence" value="ECO:0007669"/>
    <property type="project" value="UniProtKB-SubCell"/>
</dbReference>
<evidence type="ECO:0000256" key="1">
    <source>
        <dbReference type="ARBA" id="ARBA00004251"/>
    </source>
</evidence>
<dbReference type="GO" id="GO:0042742">
    <property type="term" value="P:defense response to bacterium"/>
    <property type="evidence" value="ECO:0007669"/>
    <property type="project" value="UniProtKB-KW"/>
</dbReference>
<dbReference type="CDD" id="cd23509">
    <property type="entry name" value="Gnk2-like"/>
    <property type="match status" value="1"/>
</dbReference>
<dbReference type="Pfam" id="PF01657">
    <property type="entry name" value="Stress-antifung"/>
    <property type="match status" value="1"/>
</dbReference>
<keyword evidence="11" id="KW-0465">Mannose-binding</keyword>
<evidence type="ECO:0000256" key="6">
    <source>
        <dbReference type="ARBA" id="ARBA00022734"/>
    </source>
</evidence>
<dbReference type="InterPro" id="IPR002902">
    <property type="entry name" value="GNK2"/>
</dbReference>
<evidence type="ECO:0000256" key="12">
    <source>
        <dbReference type="ARBA" id="ARBA00023157"/>
    </source>
</evidence>
<evidence type="ECO:0000313" key="19">
    <source>
        <dbReference type="Proteomes" id="UP000233551"/>
    </source>
</evidence>
<reference evidence="18 19" key="1">
    <citation type="submission" date="2017-11" db="EMBL/GenBank/DDBJ databases">
        <title>De-novo sequencing of pomegranate (Punica granatum L.) genome.</title>
        <authorList>
            <person name="Akparov Z."/>
            <person name="Amiraslanov A."/>
            <person name="Hajiyeva S."/>
            <person name="Abbasov M."/>
            <person name="Kaur K."/>
            <person name="Hamwieh A."/>
            <person name="Solovyev V."/>
            <person name="Salamov A."/>
            <person name="Braich B."/>
            <person name="Kosarev P."/>
            <person name="Mahmoud A."/>
            <person name="Hajiyev E."/>
            <person name="Babayeva S."/>
            <person name="Izzatullayeva V."/>
            <person name="Mammadov A."/>
            <person name="Mammadov A."/>
            <person name="Sharifova S."/>
            <person name="Ojaghi J."/>
            <person name="Eynullazada K."/>
            <person name="Bayramov B."/>
            <person name="Abdulazimova A."/>
            <person name="Shahmuradov I."/>
        </authorList>
    </citation>
    <scope>NUCLEOTIDE SEQUENCE [LARGE SCALE GENOMIC DNA]</scope>
    <source>
        <strain evidence="19">cv. AG2017</strain>
        <tissue evidence="18">Leaf</tissue>
    </source>
</reference>
<keyword evidence="12" id="KW-1015">Disulfide bond</keyword>
<evidence type="ECO:0000256" key="4">
    <source>
        <dbReference type="ARBA" id="ARBA00022581"/>
    </source>
</evidence>
<keyword evidence="7" id="KW-0677">Repeat</keyword>
<dbReference type="GO" id="GO:0050832">
    <property type="term" value="P:defense response to fungus"/>
    <property type="evidence" value="ECO:0007669"/>
    <property type="project" value="UniProtKB-KW"/>
</dbReference>
<feature type="region of interest" description="Disordered" evidence="15">
    <location>
        <begin position="136"/>
        <end position="246"/>
    </location>
</feature>
<evidence type="ECO:0000256" key="8">
    <source>
        <dbReference type="ARBA" id="ARBA00022821"/>
    </source>
</evidence>
<comment type="similarity">
    <text evidence="14">Belongs to the cysteine-rich repeat secretory protein family. Plasmodesmata-located proteins (PDLD) subfamily.</text>
</comment>
<dbReference type="GO" id="GO:0005537">
    <property type="term" value="F:D-mannose binding"/>
    <property type="evidence" value="ECO:0007669"/>
    <property type="project" value="UniProtKB-KW"/>
</dbReference>
<dbReference type="GO" id="GO:0009506">
    <property type="term" value="C:plasmodesma"/>
    <property type="evidence" value="ECO:0007669"/>
    <property type="project" value="UniProtKB-SubCell"/>
</dbReference>
<keyword evidence="19" id="KW-1185">Reference proteome</keyword>
<comment type="caution">
    <text evidence="18">The sequence shown here is derived from an EMBL/GenBank/DDBJ whole genome shotgun (WGS) entry which is preliminary data.</text>
</comment>
<dbReference type="InterPro" id="IPR051378">
    <property type="entry name" value="Cell2Cell_Antifungal"/>
</dbReference>
<feature type="compositionally biased region" description="Basic and acidic residues" evidence="15">
    <location>
        <begin position="136"/>
        <end position="160"/>
    </location>
</feature>
<accession>A0A2I0J3K6</accession>
<evidence type="ECO:0000256" key="5">
    <source>
        <dbReference type="ARBA" id="ARBA00022729"/>
    </source>
</evidence>
<dbReference type="AlphaFoldDB" id="A0A2I0J3K6"/>
<dbReference type="PROSITE" id="PS51473">
    <property type="entry name" value="GNK2"/>
    <property type="match status" value="1"/>
</dbReference>
<evidence type="ECO:0000256" key="14">
    <source>
        <dbReference type="ARBA" id="ARBA00038393"/>
    </source>
</evidence>
<feature type="compositionally biased region" description="Basic and acidic residues" evidence="15">
    <location>
        <begin position="174"/>
        <end position="246"/>
    </location>
</feature>
<evidence type="ECO:0000256" key="3">
    <source>
        <dbReference type="ARBA" id="ARBA00022577"/>
    </source>
</evidence>
<evidence type="ECO:0000256" key="7">
    <source>
        <dbReference type="ARBA" id="ARBA00022737"/>
    </source>
</evidence>
<dbReference type="PANTHER" id="PTHR32080:SF54">
    <property type="entry name" value="GNK2-HOMOLOGOUS DOMAIN-CONTAINING PROTEIN"/>
    <property type="match status" value="1"/>
</dbReference>
<evidence type="ECO:0000256" key="13">
    <source>
        <dbReference type="ARBA" id="ARBA00024184"/>
    </source>
</evidence>
<dbReference type="GO" id="GO:0031640">
    <property type="term" value="P:killing of cells of another organism"/>
    <property type="evidence" value="ECO:0007669"/>
    <property type="project" value="UniProtKB-KW"/>
</dbReference>
<organism evidence="18 19">
    <name type="scientific">Punica granatum</name>
    <name type="common">Pomegranate</name>
    <dbReference type="NCBI Taxonomy" id="22663"/>
    <lineage>
        <taxon>Eukaryota</taxon>
        <taxon>Viridiplantae</taxon>
        <taxon>Streptophyta</taxon>
        <taxon>Embryophyta</taxon>
        <taxon>Tracheophyta</taxon>
        <taxon>Spermatophyta</taxon>
        <taxon>Magnoliopsida</taxon>
        <taxon>eudicotyledons</taxon>
        <taxon>Gunneridae</taxon>
        <taxon>Pentapetalae</taxon>
        <taxon>rosids</taxon>
        <taxon>malvids</taxon>
        <taxon>Myrtales</taxon>
        <taxon>Lythraceae</taxon>
        <taxon>Punica</taxon>
    </lineage>
</organism>
<feature type="signal peptide" evidence="16">
    <location>
        <begin position="1"/>
        <end position="25"/>
    </location>
</feature>
<keyword evidence="8" id="KW-0611">Plant defense</keyword>
<evidence type="ECO:0000259" key="17">
    <source>
        <dbReference type="PROSITE" id="PS51473"/>
    </source>
</evidence>
<comment type="subcellular location">
    <subcellularLocation>
        <location evidence="13">Cell junction</location>
        <location evidence="13">Plasmodesma</location>
    </subcellularLocation>
    <subcellularLocation>
        <location evidence="1">Cell membrane</location>
        <topology evidence="1">Single-pass type I membrane protein</topology>
    </subcellularLocation>
</comment>
<gene>
    <name evidence="18" type="ORF">CRG98_028809</name>
</gene>
<keyword evidence="3" id="KW-0295">Fungicide</keyword>
<proteinExistence type="inferred from homology"/>
<evidence type="ECO:0000256" key="9">
    <source>
        <dbReference type="ARBA" id="ARBA00022949"/>
    </source>
</evidence>
<keyword evidence="2" id="KW-0929">Antimicrobial</keyword>
<name>A0A2I0J3K6_PUNGR</name>
<evidence type="ECO:0000256" key="16">
    <source>
        <dbReference type="SAM" id="SignalP"/>
    </source>
</evidence>
<keyword evidence="4" id="KW-0945">Host-virus interaction</keyword>
<dbReference type="EMBL" id="PGOL01002080">
    <property type="protein sequence ID" value="PKI50814.1"/>
    <property type="molecule type" value="Genomic_DNA"/>
</dbReference>
<dbReference type="InterPro" id="IPR038408">
    <property type="entry name" value="GNK2_sf"/>
</dbReference>
<keyword evidence="9" id="KW-0965">Cell junction</keyword>
<dbReference type="PANTHER" id="PTHR32080">
    <property type="entry name" value="ANTIFUNGAL PROTEIN GINKBILOBIN-2-LIKE"/>
    <property type="match status" value="1"/>
</dbReference>